<evidence type="ECO:0000256" key="4">
    <source>
        <dbReference type="ARBA" id="ARBA00016145"/>
    </source>
</evidence>
<comment type="similarity">
    <text evidence="2 11">Belongs to the bacterial histone-like protein family.</text>
</comment>
<dbReference type="Pfam" id="PF00216">
    <property type="entry name" value="Bac_DNA_binding"/>
    <property type="match status" value="1"/>
</dbReference>
<comment type="function">
    <text evidence="10">DNA-binding protein that plays a critical role in nucleoid compaction, genome replication and DNA replication and transcription. Binds to both ssDNA and dsDNA with a binding site covering about 15 nucleotides. Displays DNA-supercoiling activity only when associated with the viral DNA topoisomerase 2.</text>
</comment>
<dbReference type="PANTHER" id="PTHR33175">
    <property type="entry name" value="DNA-BINDING PROTEIN HU"/>
    <property type="match status" value="1"/>
</dbReference>
<evidence type="ECO:0000256" key="9">
    <source>
        <dbReference type="ARBA" id="ARBA00033227"/>
    </source>
</evidence>
<protein>
    <recommendedName>
        <fullName evidence="4">Viral histone-like protein</fullName>
    </recommendedName>
    <alternativeName>
        <fullName evidence="9">DNA-binding protein pA104R</fullName>
    </alternativeName>
    <alternativeName>
        <fullName evidence="8">pA104R</fullName>
    </alternativeName>
</protein>
<gene>
    <name evidence="12" type="ordered locus">AciX9_4689</name>
</gene>
<keyword evidence="6" id="KW-0426">Late protein</keyword>
<evidence type="ECO:0000256" key="2">
    <source>
        <dbReference type="ARBA" id="ARBA00010529"/>
    </source>
</evidence>
<dbReference type="SUPFAM" id="SSF47729">
    <property type="entry name" value="IHF-like DNA-binding proteins"/>
    <property type="match status" value="1"/>
</dbReference>
<dbReference type="InterPro" id="IPR000119">
    <property type="entry name" value="Hist_DNA-bd"/>
</dbReference>
<comment type="subunit">
    <text evidence="3">Homodimer.</text>
</comment>
<dbReference type="GO" id="GO:0005829">
    <property type="term" value="C:cytosol"/>
    <property type="evidence" value="ECO:0007669"/>
    <property type="project" value="TreeGrafter"/>
</dbReference>
<evidence type="ECO:0000256" key="1">
    <source>
        <dbReference type="ARBA" id="ARBA00004328"/>
    </source>
</evidence>
<evidence type="ECO:0000256" key="6">
    <source>
        <dbReference type="ARBA" id="ARBA00022921"/>
    </source>
</evidence>
<dbReference type="Gene3D" id="4.10.520.10">
    <property type="entry name" value="IHF-like DNA-binding proteins"/>
    <property type="match status" value="1"/>
</dbReference>
<dbReference type="EMBL" id="CP002485">
    <property type="protein sequence ID" value="ADW71618.1"/>
    <property type="molecule type" value="Genomic_DNA"/>
</dbReference>
<dbReference type="KEGG" id="acm:AciX9_4689"/>
<evidence type="ECO:0000256" key="7">
    <source>
        <dbReference type="ARBA" id="ARBA00023125"/>
    </source>
</evidence>
<dbReference type="GO" id="GO:0006260">
    <property type="term" value="P:DNA replication"/>
    <property type="evidence" value="ECO:0007669"/>
    <property type="project" value="UniProtKB-KW"/>
</dbReference>
<name>E8X834_GRATM</name>
<evidence type="ECO:0000313" key="12">
    <source>
        <dbReference type="EMBL" id="ADW71618.1"/>
    </source>
</evidence>
<dbReference type="GO" id="GO:0003677">
    <property type="term" value="F:DNA binding"/>
    <property type="evidence" value="ECO:0007669"/>
    <property type="project" value="UniProtKB-KW"/>
</dbReference>
<dbReference type="SMART" id="SM00411">
    <property type="entry name" value="BHL"/>
    <property type="match status" value="1"/>
</dbReference>
<comment type="subcellular location">
    <subcellularLocation>
        <location evidence="1">Virion</location>
    </subcellularLocation>
</comment>
<dbReference type="GO" id="GO:0030527">
    <property type="term" value="F:structural constituent of chromatin"/>
    <property type="evidence" value="ECO:0007669"/>
    <property type="project" value="InterPro"/>
</dbReference>
<reference evidence="13" key="1">
    <citation type="submission" date="2011-01" db="EMBL/GenBank/DDBJ databases">
        <title>Complete sequence of plasmid5 of Acidobacterium sp. MP5ACTX9.</title>
        <authorList>
            <consortium name="US DOE Joint Genome Institute"/>
            <person name="Lucas S."/>
            <person name="Copeland A."/>
            <person name="Lapidus A."/>
            <person name="Cheng J.-F."/>
            <person name="Goodwin L."/>
            <person name="Pitluck S."/>
            <person name="Teshima H."/>
            <person name="Detter J.C."/>
            <person name="Han C."/>
            <person name="Tapia R."/>
            <person name="Land M."/>
            <person name="Hauser L."/>
            <person name="Kyrpides N."/>
            <person name="Ivanova N."/>
            <person name="Ovchinnikova G."/>
            <person name="Pagani I."/>
            <person name="Rawat S.R."/>
            <person name="Mannisto M."/>
            <person name="Haggblom M.M."/>
            <person name="Woyke T."/>
        </authorList>
    </citation>
    <scope>NUCLEOTIDE SEQUENCE [LARGE SCALE GENOMIC DNA]</scope>
    <source>
        <strain evidence="13">MP5ACTX9</strain>
        <plasmid evidence="13">Plasmid pACIX905</plasmid>
    </source>
</reference>
<dbReference type="Proteomes" id="UP000000343">
    <property type="component" value="Plasmid pACIX905"/>
</dbReference>
<evidence type="ECO:0000256" key="8">
    <source>
        <dbReference type="ARBA" id="ARBA00033120"/>
    </source>
</evidence>
<proteinExistence type="inferred from homology"/>
<evidence type="ECO:0000256" key="5">
    <source>
        <dbReference type="ARBA" id="ARBA00022705"/>
    </source>
</evidence>
<dbReference type="PANTHER" id="PTHR33175:SF13">
    <property type="entry name" value="HISTONE-LIKE PROTEIN"/>
    <property type="match status" value="1"/>
</dbReference>
<dbReference type="AlphaFoldDB" id="E8X834"/>
<organism evidence="13">
    <name type="scientific">Granulicella tundricola (strain ATCC BAA-1859 / DSM 23138 / MP5ACTX9)</name>
    <dbReference type="NCBI Taxonomy" id="1198114"/>
    <lineage>
        <taxon>Bacteria</taxon>
        <taxon>Pseudomonadati</taxon>
        <taxon>Acidobacteriota</taxon>
        <taxon>Terriglobia</taxon>
        <taxon>Terriglobales</taxon>
        <taxon>Acidobacteriaceae</taxon>
        <taxon>Granulicella</taxon>
    </lineage>
</organism>
<evidence type="ECO:0000256" key="3">
    <source>
        <dbReference type="ARBA" id="ARBA00011738"/>
    </source>
</evidence>
<dbReference type="HOGENOM" id="CLU_105066_3_0_0"/>
<keyword evidence="5" id="KW-0235">DNA replication</keyword>
<geneLocation type="plasmid" evidence="12 13">
    <name>pACIX905</name>
</geneLocation>
<dbReference type="CDD" id="cd00591">
    <property type="entry name" value="HU_IHF"/>
    <property type="match status" value="1"/>
</dbReference>
<dbReference type="InterPro" id="IPR010992">
    <property type="entry name" value="IHF-like_DNA-bd_dom_sf"/>
</dbReference>
<evidence type="ECO:0000313" key="13">
    <source>
        <dbReference type="Proteomes" id="UP000000343"/>
    </source>
</evidence>
<evidence type="ECO:0000256" key="10">
    <source>
        <dbReference type="ARBA" id="ARBA00046140"/>
    </source>
</evidence>
<keyword evidence="12" id="KW-0614">Plasmid</keyword>
<keyword evidence="13" id="KW-1185">Reference proteome</keyword>
<dbReference type="RefSeq" id="WP_013573336.1">
    <property type="nucleotide sequence ID" value="NC_015060.1"/>
</dbReference>
<keyword evidence="7 12" id="KW-0238">DNA-binding</keyword>
<evidence type="ECO:0000256" key="11">
    <source>
        <dbReference type="RuleBase" id="RU003939"/>
    </source>
</evidence>
<sequence length="132" mass="13881">MATKKAVAKKTAVPAKKAVGKKAVSTKVAVGSKGAVQKMSKIQVIRYMAEKTELPVGQCAAFLAGLVELALMQTKKNGEFTIPGLGKLVKSQRAARIGRNPATGESIRIAAKTTVKLRISKAAKDVVVPPKK</sequence>
<accession>E8X834</accession>